<sequence length="280" mass="31714">MKYLGYYNGTYGPLEEMMIPMNDRVCYFGDGVYDATLARNGKIFALDAHLDRFYNSAGLLKMEVPYSREELAEILKSLLKEMDDSEIFVYWQLTRGTAIRIHSFPEPPSKPNLWIMLKPGSLAAPSKTMKLITQEDTRFLHCNIKTLNLIPNVMGYQKAHEAGCDECVFHRGDIVTECSSCNISILKDGVFITHPTDHYILPGISRMHLIEQCKKLGVPVDERPFTVKEMMNADEVIVSSSSRLGLIASEIDGQPVGGKATDLWKKVQLSYFERFKKATE</sequence>
<comment type="similarity">
    <text evidence="2">Belongs to the class-IV pyridoxal-phosphate-dependent aminotransferase family.</text>
</comment>
<comment type="caution">
    <text evidence="5">The sequence shown here is derived from an EMBL/GenBank/DDBJ whole genome shotgun (WGS) entry which is preliminary data.</text>
</comment>
<reference evidence="4" key="1">
    <citation type="journal article" date="2022" name="Cell Host Microbe">
        <title>Colonization of the live biotherapeutic product VE303 and modulation of the microbiota and metabolites in healthy volunteers.</title>
        <authorList>
            <person name="Dsouza M."/>
            <person name="Menon R."/>
            <person name="Crossette E."/>
            <person name="Bhattarai S.K."/>
            <person name="Schneider J."/>
            <person name="Kim Y.G."/>
            <person name="Reddy S."/>
            <person name="Caballero S."/>
            <person name="Felix C."/>
            <person name="Cornacchione L."/>
            <person name="Hendrickson J."/>
            <person name="Watson A.R."/>
            <person name="Minot S.S."/>
            <person name="Greenfield N."/>
            <person name="Schopf L."/>
            <person name="Szabady R."/>
            <person name="Patarroyo J."/>
            <person name="Smith W."/>
            <person name="Harrison P."/>
            <person name="Kuijper E.J."/>
            <person name="Kelly C.P."/>
            <person name="Olle B."/>
            <person name="Bobilev D."/>
            <person name="Silber J.L."/>
            <person name="Bucci V."/>
            <person name="Roberts B."/>
            <person name="Faith J."/>
            <person name="Norman J.M."/>
        </authorList>
    </citation>
    <scope>NUCLEOTIDE SEQUENCE</scope>
    <source>
        <strain evidence="4">VE303-04</strain>
    </source>
</reference>
<dbReference type="Gene3D" id="3.30.470.10">
    <property type="match status" value="1"/>
</dbReference>
<reference evidence="5" key="2">
    <citation type="submission" date="2023-01" db="EMBL/GenBank/DDBJ databases">
        <title>Human gut microbiome strain richness.</title>
        <authorList>
            <person name="Chen-Liaw A."/>
        </authorList>
    </citation>
    <scope>NUCLEOTIDE SEQUENCE</scope>
    <source>
        <strain evidence="5">B1_m1001713B170214d0_201011</strain>
    </source>
</reference>
<evidence type="ECO:0000313" key="4">
    <source>
        <dbReference type="EMBL" id="MCK0086762.1"/>
    </source>
</evidence>
<dbReference type="EMBL" id="JAQLGM010000089">
    <property type="protein sequence ID" value="MDB2002732.1"/>
    <property type="molecule type" value="Genomic_DNA"/>
</dbReference>
<keyword evidence="5" id="KW-0032">Aminotransferase</keyword>
<dbReference type="EMBL" id="JAINVB010000001">
    <property type="protein sequence ID" value="MCK0086762.1"/>
    <property type="molecule type" value="Genomic_DNA"/>
</dbReference>
<dbReference type="RefSeq" id="WP_003499213.1">
    <property type="nucleotide sequence ID" value="NZ_BAABZD010000007.1"/>
</dbReference>
<dbReference type="GO" id="GO:0005829">
    <property type="term" value="C:cytosol"/>
    <property type="evidence" value="ECO:0007669"/>
    <property type="project" value="TreeGrafter"/>
</dbReference>
<organism evidence="5 6">
    <name type="scientific">Clostridium symbiosum</name>
    <name type="common">Bacteroides symbiosus</name>
    <dbReference type="NCBI Taxonomy" id="1512"/>
    <lineage>
        <taxon>Bacteria</taxon>
        <taxon>Bacillati</taxon>
        <taxon>Bacillota</taxon>
        <taxon>Clostridia</taxon>
        <taxon>Lachnospirales</taxon>
        <taxon>Lachnospiraceae</taxon>
        <taxon>Otoolea</taxon>
    </lineage>
</organism>
<dbReference type="SUPFAM" id="SSF56752">
    <property type="entry name" value="D-aminoacid aminotransferase-like PLP-dependent enzymes"/>
    <property type="match status" value="1"/>
</dbReference>
<accession>A0AAW6B063</accession>
<dbReference type="Proteomes" id="UP001203136">
    <property type="component" value="Unassembled WGS sequence"/>
</dbReference>
<dbReference type="Gene3D" id="3.20.10.10">
    <property type="entry name" value="D-amino Acid Aminotransferase, subunit A, domain 2"/>
    <property type="match status" value="1"/>
</dbReference>
<dbReference type="InterPro" id="IPR050571">
    <property type="entry name" value="Class-IV_PLP-Dep_Aminotrnsfr"/>
</dbReference>
<evidence type="ECO:0000313" key="5">
    <source>
        <dbReference type="EMBL" id="MDB2002732.1"/>
    </source>
</evidence>
<dbReference type="GO" id="GO:0008652">
    <property type="term" value="P:amino acid biosynthetic process"/>
    <property type="evidence" value="ECO:0007669"/>
    <property type="project" value="UniProtKB-ARBA"/>
</dbReference>
<comment type="cofactor">
    <cofactor evidence="1">
        <name>pyridoxal 5'-phosphate</name>
        <dbReference type="ChEBI" id="CHEBI:597326"/>
    </cofactor>
</comment>
<dbReference type="InterPro" id="IPR036038">
    <property type="entry name" value="Aminotransferase-like"/>
</dbReference>
<dbReference type="Pfam" id="PF01063">
    <property type="entry name" value="Aminotran_4"/>
    <property type="match status" value="1"/>
</dbReference>
<dbReference type="InterPro" id="IPR043132">
    <property type="entry name" value="BCAT-like_C"/>
</dbReference>
<evidence type="ECO:0000256" key="1">
    <source>
        <dbReference type="ARBA" id="ARBA00001933"/>
    </source>
</evidence>
<protein>
    <submittedName>
        <fullName evidence="5">D-amino acid aminotransferase</fullName>
    </submittedName>
</protein>
<evidence type="ECO:0000256" key="3">
    <source>
        <dbReference type="ARBA" id="ARBA00022898"/>
    </source>
</evidence>
<keyword evidence="5" id="KW-0808">Transferase</keyword>
<dbReference type="Proteomes" id="UP001300871">
    <property type="component" value="Unassembled WGS sequence"/>
</dbReference>
<dbReference type="GO" id="GO:0046394">
    <property type="term" value="P:carboxylic acid biosynthetic process"/>
    <property type="evidence" value="ECO:0007669"/>
    <property type="project" value="UniProtKB-ARBA"/>
</dbReference>
<evidence type="ECO:0000313" key="6">
    <source>
        <dbReference type="Proteomes" id="UP001300871"/>
    </source>
</evidence>
<dbReference type="InterPro" id="IPR043131">
    <property type="entry name" value="BCAT-like_N"/>
</dbReference>
<proteinExistence type="inferred from homology"/>
<gene>
    <name evidence="4" type="ORF">K5I21_12940</name>
    <name evidence="5" type="ORF">PM006_21235</name>
</gene>
<keyword evidence="3" id="KW-0663">Pyridoxal phosphate</keyword>
<dbReference type="InterPro" id="IPR001544">
    <property type="entry name" value="Aminotrans_IV"/>
</dbReference>
<dbReference type="CDD" id="cd01558">
    <property type="entry name" value="D-AAT_like"/>
    <property type="match status" value="1"/>
</dbReference>
<evidence type="ECO:0000256" key="2">
    <source>
        <dbReference type="ARBA" id="ARBA00009320"/>
    </source>
</evidence>
<dbReference type="PANTHER" id="PTHR42743">
    <property type="entry name" value="AMINO-ACID AMINOTRANSFERASE"/>
    <property type="match status" value="1"/>
</dbReference>
<dbReference type="AlphaFoldDB" id="A0AAW6B063"/>
<dbReference type="GeneID" id="57969978"/>
<name>A0AAW6B063_CLOSY</name>
<dbReference type="FunFam" id="3.20.10.10:FF:000002">
    <property type="entry name" value="D-alanine aminotransferase"/>
    <property type="match status" value="1"/>
</dbReference>
<dbReference type="GO" id="GO:0008483">
    <property type="term" value="F:transaminase activity"/>
    <property type="evidence" value="ECO:0007669"/>
    <property type="project" value="UniProtKB-KW"/>
</dbReference>
<dbReference type="PANTHER" id="PTHR42743:SF10">
    <property type="entry name" value="D-ALANINE AMINOTRANSFERASE"/>
    <property type="match status" value="1"/>
</dbReference>